<feature type="compositionally biased region" description="Low complexity" evidence="1">
    <location>
        <begin position="138"/>
        <end position="177"/>
    </location>
</feature>
<evidence type="ECO:0000256" key="1">
    <source>
        <dbReference type="SAM" id="MobiDB-lite"/>
    </source>
</evidence>
<accession>A0A853AYR0</accession>
<keyword evidence="3" id="KW-1185">Reference proteome</keyword>
<dbReference type="RefSeq" id="WP_179772059.1">
    <property type="nucleotide sequence ID" value="NZ_JACCFK010000001.1"/>
</dbReference>
<gene>
    <name evidence="2" type="ORF">HNR02_001024</name>
</gene>
<protein>
    <submittedName>
        <fullName evidence="2">Uncharacterized protein</fullName>
    </submittedName>
</protein>
<name>A0A853AYR0_9PSEU</name>
<feature type="compositionally biased region" description="Basic and acidic residues" evidence="1">
    <location>
        <begin position="54"/>
        <end position="69"/>
    </location>
</feature>
<feature type="region of interest" description="Disordered" evidence="1">
    <location>
        <begin position="127"/>
        <end position="180"/>
    </location>
</feature>
<dbReference type="AlphaFoldDB" id="A0A853AYR0"/>
<evidence type="ECO:0000313" key="3">
    <source>
        <dbReference type="Proteomes" id="UP000549616"/>
    </source>
</evidence>
<evidence type="ECO:0000313" key="2">
    <source>
        <dbReference type="EMBL" id="NYI87701.1"/>
    </source>
</evidence>
<reference evidence="2 3" key="1">
    <citation type="submission" date="2020-07" db="EMBL/GenBank/DDBJ databases">
        <title>Sequencing the genomes of 1000 actinobacteria strains.</title>
        <authorList>
            <person name="Klenk H.-P."/>
        </authorList>
    </citation>
    <scope>NUCLEOTIDE SEQUENCE [LARGE SCALE GENOMIC DNA]</scope>
    <source>
        <strain evidence="2 3">DSM 104006</strain>
    </source>
</reference>
<dbReference type="EMBL" id="JACCFK010000001">
    <property type="protein sequence ID" value="NYI87701.1"/>
    <property type="molecule type" value="Genomic_DNA"/>
</dbReference>
<sequence length="279" mass="29088">MRVAHERRRTRTPDALRVEELISPEILDTGIADREYLTRVLREPRKYLPPPRGRVRDENEPSREPESRGAKLAKLTGLTMAGTLLVGAVVASSLVSRGRDGVAAPAGPPPQITGAAALGGFVSGGAAGAGHGDEAVGHAEASTPPASQAPVAQTQPTAPDTPSSASGTAPATTTAEPADADKLAVVDEFYRRVASAPEQALDLLSPALAGEEAGDLVRAWSTMREVEVLDTQVQPGGSVRAVVLMHRDDGTRLRVTQQLGLDESAHSISDAILLAAEEL</sequence>
<comment type="caution">
    <text evidence="2">The sequence shown here is derived from an EMBL/GenBank/DDBJ whole genome shotgun (WGS) entry which is preliminary data.</text>
</comment>
<feature type="region of interest" description="Disordered" evidence="1">
    <location>
        <begin position="46"/>
        <end position="69"/>
    </location>
</feature>
<organism evidence="2 3">
    <name type="scientific">Amycolatopsis endophytica</name>
    <dbReference type="NCBI Taxonomy" id="860233"/>
    <lineage>
        <taxon>Bacteria</taxon>
        <taxon>Bacillati</taxon>
        <taxon>Actinomycetota</taxon>
        <taxon>Actinomycetes</taxon>
        <taxon>Pseudonocardiales</taxon>
        <taxon>Pseudonocardiaceae</taxon>
        <taxon>Amycolatopsis</taxon>
    </lineage>
</organism>
<proteinExistence type="predicted"/>
<dbReference type="Proteomes" id="UP000549616">
    <property type="component" value="Unassembled WGS sequence"/>
</dbReference>